<reference evidence="5 6" key="1">
    <citation type="journal article" date="2020" name="bioRxiv">
        <title>Sequence and annotation of 42 cannabis genomes reveals extensive copy number variation in cannabinoid synthesis and pathogen resistance genes.</title>
        <authorList>
            <person name="Mckernan K.J."/>
            <person name="Helbert Y."/>
            <person name="Kane L.T."/>
            <person name="Ebling H."/>
            <person name="Zhang L."/>
            <person name="Liu B."/>
            <person name="Eaton Z."/>
            <person name="Mclaughlin S."/>
            <person name="Kingan S."/>
            <person name="Baybayan P."/>
            <person name="Concepcion G."/>
            <person name="Jordan M."/>
            <person name="Riva A."/>
            <person name="Barbazuk W."/>
            <person name="Harkins T."/>
        </authorList>
    </citation>
    <scope>NUCLEOTIDE SEQUENCE [LARGE SCALE GENOMIC DNA]</scope>
    <source>
        <strain evidence="6">cv. Jamaican Lion 4</strain>
        <tissue evidence="5">Leaf</tissue>
    </source>
</reference>
<dbReference type="GO" id="GO:0051246">
    <property type="term" value="P:regulation of protein metabolic process"/>
    <property type="evidence" value="ECO:0007669"/>
    <property type="project" value="UniProtKB-ARBA"/>
</dbReference>
<protein>
    <recommendedName>
        <fullName evidence="7">E3 ubiquitin-protein ligase RNF25</fullName>
    </recommendedName>
</protein>
<evidence type="ECO:0000259" key="4">
    <source>
        <dbReference type="PROSITE" id="PS50908"/>
    </source>
</evidence>
<dbReference type="SMART" id="SM00184">
    <property type="entry name" value="RING"/>
    <property type="match status" value="1"/>
</dbReference>
<dbReference type="AlphaFoldDB" id="A0A7J6HKG4"/>
<dbReference type="InterPro" id="IPR039133">
    <property type="entry name" value="RNF25"/>
</dbReference>
<dbReference type="CDD" id="cd23818">
    <property type="entry name" value="RWD_RNF25"/>
    <property type="match status" value="1"/>
</dbReference>
<dbReference type="PROSITE" id="PS50908">
    <property type="entry name" value="RWD"/>
    <property type="match status" value="1"/>
</dbReference>
<organism evidence="5 6">
    <name type="scientific">Cannabis sativa</name>
    <name type="common">Hemp</name>
    <name type="synonym">Marijuana</name>
    <dbReference type="NCBI Taxonomy" id="3483"/>
    <lineage>
        <taxon>Eukaryota</taxon>
        <taxon>Viridiplantae</taxon>
        <taxon>Streptophyta</taxon>
        <taxon>Embryophyta</taxon>
        <taxon>Tracheophyta</taxon>
        <taxon>Spermatophyta</taxon>
        <taxon>Magnoliopsida</taxon>
        <taxon>eudicotyledons</taxon>
        <taxon>Gunneridae</taxon>
        <taxon>Pentapetalae</taxon>
        <taxon>rosids</taxon>
        <taxon>fabids</taxon>
        <taxon>Rosales</taxon>
        <taxon>Cannabaceae</taxon>
        <taxon>Cannabis</taxon>
    </lineage>
</organism>
<dbReference type="SMART" id="SM00591">
    <property type="entry name" value="RWD"/>
    <property type="match status" value="1"/>
</dbReference>
<gene>
    <name evidence="5" type="ORF">F8388_001565</name>
</gene>
<dbReference type="GO" id="GO:0009893">
    <property type="term" value="P:positive regulation of metabolic process"/>
    <property type="evidence" value="ECO:0007669"/>
    <property type="project" value="UniProtKB-ARBA"/>
</dbReference>
<feature type="domain" description="RING-type" evidence="3">
    <location>
        <begin position="123"/>
        <end position="205"/>
    </location>
</feature>
<feature type="compositionally biased region" description="Polar residues" evidence="2">
    <location>
        <begin position="338"/>
        <end position="352"/>
    </location>
</feature>
<dbReference type="InterPro" id="IPR006575">
    <property type="entry name" value="RWD_dom"/>
</dbReference>
<sequence>MAAEEEEIAAELEAVQAVYADDCVVFDSFPPHLHLHIKPRTADITSEQFVEAVIGIRAGSQYPKELPQIDLLDSKGLDEERKKHLLTCIRAKATELSSCLMLVALCEEAVEKLSLMNHPDGDCPLCLDPLVHQDEKNKILPFMKLMSCFHCFHCECIIRWWTWLQTEQKTNPSNSSSSSGHPVRKIENRKDGDAEDSMGNCPVCRMVFHTKDFEHVLNLVDSLPTQLNIAENDIEDSEKILHSDQENIRRQRFEATFKLQQENSGLIEPKKEVRVLPGMFLPQPVTPPTAESNEQQHNADPPVASRVHSGASSQRPNKSDHRYRGGMRNHRAKHNTRKPAQQWIQKENASAK</sequence>
<dbReference type="SUPFAM" id="SSF57850">
    <property type="entry name" value="RING/U-box"/>
    <property type="match status" value="1"/>
</dbReference>
<name>A0A7J6HKG4_CANSA</name>
<dbReference type="SUPFAM" id="SSF54495">
    <property type="entry name" value="UBC-like"/>
    <property type="match status" value="1"/>
</dbReference>
<comment type="caution">
    <text evidence="5">The sequence shown here is derived from an EMBL/GenBank/DDBJ whole genome shotgun (WGS) entry which is preliminary data.</text>
</comment>
<keyword evidence="1" id="KW-0479">Metal-binding</keyword>
<dbReference type="InterPro" id="IPR016135">
    <property type="entry name" value="UBQ-conjugating_enzyme/RWD"/>
</dbReference>
<feature type="region of interest" description="Disordered" evidence="2">
    <location>
        <begin position="281"/>
        <end position="352"/>
    </location>
</feature>
<feature type="compositionally biased region" description="Polar residues" evidence="2">
    <location>
        <begin position="289"/>
        <end position="298"/>
    </location>
</feature>
<feature type="domain" description="RWD" evidence="4">
    <location>
        <begin position="10"/>
        <end position="116"/>
    </location>
</feature>
<dbReference type="PROSITE" id="PS50089">
    <property type="entry name" value="ZF_RING_2"/>
    <property type="match status" value="1"/>
</dbReference>
<dbReference type="GO" id="GO:0005634">
    <property type="term" value="C:nucleus"/>
    <property type="evidence" value="ECO:0007669"/>
    <property type="project" value="TreeGrafter"/>
</dbReference>
<dbReference type="GO" id="GO:0016567">
    <property type="term" value="P:protein ubiquitination"/>
    <property type="evidence" value="ECO:0007669"/>
    <property type="project" value="TreeGrafter"/>
</dbReference>
<keyword evidence="1" id="KW-0863">Zinc-finger</keyword>
<dbReference type="InterPro" id="IPR001841">
    <property type="entry name" value="Znf_RING"/>
</dbReference>
<dbReference type="GO" id="GO:0033554">
    <property type="term" value="P:cellular response to stress"/>
    <property type="evidence" value="ECO:0007669"/>
    <property type="project" value="UniProtKB-ARBA"/>
</dbReference>
<feature type="region of interest" description="Disordered" evidence="2">
    <location>
        <begin position="171"/>
        <end position="195"/>
    </location>
</feature>
<feature type="compositionally biased region" description="Basic residues" evidence="2">
    <location>
        <begin position="324"/>
        <end position="337"/>
    </location>
</feature>
<evidence type="ECO:0000313" key="5">
    <source>
        <dbReference type="EMBL" id="KAF4395178.1"/>
    </source>
</evidence>
<dbReference type="FunFam" id="3.10.110.10:FF:000050">
    <property type="entry name" value="eIF-2-alpha kinase GCN2"/>
    <property type="match status" value="1"/>
</dbReference>
<dbReference type="FunFam" id="3.30.40.10:FF:000914">
    <property type="entry name" value="RWD domain-containing protein"/>
    <property type="match status" value="1"/>
</dbReference>
<dbReference type="GO" id="GO:0061630">
    <property type="term" value="F:ubiquitin protein ligase activity"/>
    <property type="evidence" value="ECO:0007669"/>
    <property type="project" value="InterPro"/>
</dbReference>
<accession>A0A7J6HKG4</accession>
<dbReference type="GO" id="GO:0010468">
    <property type="term" value="P:regulation of gene expression"/>
    <property type="evidence" value="ECO:0007669"/>
    <property type="project" value="UniProtKB-ARBA"/>
</dbReference>
<dbReference type="Gene3D" id="3.10.110.10">
    <property type="entry name" value="Ubiquitin Conjugating Enzyme"/>
    <property type="match status" value="1"/>
</dbReference>
<dbReference type="Gene3D" id="3.30.40.10">
    <property type="entry name" value="Zinc/RING finger domain, C3HC4 (zinc finger)"/>
    <property type="match status" value="1"/>
</dbReference>
<dbReference type="InterPro" id="IPR013083">
    <property type="entry name" value="Znf_RING/FYVE/PHD"/>
</dbReference>
<evidence type="ECO:0000259" key="3">
    <source>
        <dbReference type="PROSITE" id="PS50089"/>
    </source>
</evidence>
<dbReference type="Proteomes" id="UP000525078">
    <property type="component" value="Unassembled WGS sequence"/>
</dbReference>
<proteinExistence type="predicted"/>
<dbReference type="GO" id="GO:0008270">
    <property type="term" value="F:zinc ion binding"/>
    <property type="evidence" value="ECO:0007669"/>
    <property type="project" value="UniProtKB-KW"/>
</dbReference>
<evidence type="ECO:0008006" key="7">
    <source>
        <dbReference type="Google" id="ProtNLM"/>
    </source>
</evidence>
<keyword evidence="1" id="KW-0862">Zinc</keyword>
<evidence type="ECO:0000256" key="2">
    <source>
        <dbReference type="SAM" id="MobiDB-lite"/>
    </source>
</evidence>
<dbReference type="EMBL" id="JAATIP010000007">
    <property type="protein sequence ID" value="KAF4395178.1"/>
    <property type="molecule type" value="Genomic_DNA"/>
</dbReference>
<evidence type="ECO:0000313" key="6">
    <source>
        <dbReference type="Proteomes" id="UP000525078"/>
    </source>
</evidence>
<evidence type="ECO:0000256" key="1">
    <source>
        <dbReference type="PROSITE-ProRule" id="PRU00175"/>
    </source>
</evidence>
<dbReference type="PANTHER" id="PTHR13198">
    <property type="entry name" value="RING FINGER PROTEIN 25"/>
    <property type="match status" value="1"/>
</dbReference>
<dbReference type="Pfam" id="PF05773">
    <property type="entry name" value="RWD"/>
    <property type="match status" value="1"/>
</dbReference>
<dbReference type="PANTHER" id="PTHR13198:SF4">
    <property type="entry name" value="E3 UBIQUITIN-PROTEIN LIGASE RNF25"/>
    <property type="match status" value="1"/>
</dbReference>